<keyword evidence="4" id="KW-0804">Transcription</keyword>
<evidence type="ECO:0000259" key="6">
    <source>
        <dbReference type="PROSITE" id="PS50977"/>
    </source>
</evidence>
<dbReference type="InterPro" id="IPR039538">
    <property type="entry name" value="BetI_C"/>
</dbReference>
<feature type="domain" description="HTH tetR-type" evidence="6">
    <location>
        <begin position="19"/>
        <end position="79"/>
    </location>
</feature>
<dbReference type="Proteomes" id="UP000184512">
    <property type="component" value="Unassembled WGS sequence"/>
</dbReference>
<dbReference type="InterPro" id="IPR050109">
    <property type="entry name" value="HTH-type_TetR-like_transc_reg"/>
</dbReference>
<evidence type="ECO:0000313" key="8">
    <source>
        <dbReference type="Proteomes" id="UP000184512"/>
    </source>
</evidence>
<dbReference type="AlphaFoldDB" id="A0A1M6H6H4"/>
<dbReference type="PRINTS" id="PR00455">
    <property type="entry name" value="HTHTETR"/>
</dbReference>
<keyword evidence="8" id="KW-1185">Reference proteome</keyword>
<dbReference type="GO" id="GO:0003700">
    <property type="term" value="F:DNA-binding transcription factor activity"/>
    <property type="evidence" value="ECO:0007669"/>
    <property type="project" value="TreeGrafter"/>
</dbReference>
<gene>
    <name evidence="7" type="ORF">SAMN02745244_01898</name>
</gene>
<evidence type="ECO:0000256" key="5">
    <source>
        <dbReference type="PROSITE-ProRule" id="PRU00335"/>
    </source>
</evidence>
<evidence type="ECO:0000256" key="4">
    <source>
        <dbReference type="ARBA" id="ARBA00023163"/>
    </source>
</evidence>
<evidence type="ECO:0000256" key="1">
    <source>
        <dbReference type="ARBA" id="ARBA00022491"/>
    </source>
</evidence>
<dbReference type="InterPro" id="IPR036271">
    <property type="entry name" value="Tet_transcr_reg_TetR-rel_C_sf"/>
</dbReference>
<evidence type="ECO:0000256" key="3">
    <source>
        <dbReference type="ARBA" id="ARBA00023125"/>
    </source>
</evidence>
<name>A0A1M6H6H4_9ACTN</name>
<sequence length="208" mass="22825">MPHTPAAVSNRRGSYASGRARRDEIVQAAIVEFSEVGYYGASLRQIAARAGITHPGLLHHFPTKDALLAAVLAHRDAVDLEAMAEDKAQGRSYLEALVRLVERNGKRRAIVELYAALSGEATSPRHPAHAFFAGHYELSVRMAREAFDKLRDDGRLRQGVDPAWAARAVVALMDGLQIQWLQSLESDTGAPVDMARDLRAFLESLTLD</sequence>
<organism evidence="7 8">
    <name type="scientific">Tessaracoccus bendigoensis DSM 12906</name>
    <dbReference type="NCBI Taxonomy" id="1123357"/>
    <lineage>
        <taxon>Bacteria</taxon>
        <taxon>Bacillati</taxon>
        <taxon>Actinomycetota</taxon>
        <taxon>Actinomycetes</taxon>
        <taxon>Propionibacteriales</taxon>
        <taxon>Propionibacteriaceae</taxon>
        <taxon>Tessaracoccus</taxon>
    </lineage>
</organism>
<dbReference type="RefSeq" id="WP_073187509.1">
    <property type="nucleotide sequence ID" value="NZ_FQZG01000030.1"/>
</dbReference>
<dbReference type="Pfam" id="PF13977">
    <property type="entry name" value="TetR_C_6"/>
    <property type="match status" value="1"/>
</dbReference>
<evidence type="ECO:0000313" key="7">
    <source>
        <dbReference type="EMBL" id="SHJ17790.1"/>
    </source>
</evidence>
<feature type="DNA-binding region" description="H-T-H motif" evidence="5">
    <location>
        <begin position="42"/>
        <end position="61"/>
    </location>
</feature>
<dbReference type="SUPFAM" id="SSF48498">
    <property type="entry name" value="Tetracyclin repressor-like, C-terminal domain"/>
    <property type="match status" value="1"/>
</dbReference>
<dbReference type="EMBL" id="FQZG01000030">
    <property type="protein sequence ID" value="SHJ17790.1"/>
    <property type="molecule type" value="Genomic_DNA"/>
</dbReference>
<evidence type="ECO:0000256" key="2">
    <source>
        <dbReference type="ARBA" id="ARBA00023015"/>
    </source>
</evidence>
<protein>
    <submittedName>
        <fullName evidence="7">Transcriptional regulator, TetR family</fullName>
    </submittedName>
</protein>
<dbReference type="Pfam" id="PF00440">
    <property type="entry name" value="TetR_N"/>
    <property type="match status" value="1"/>
</dbReference>
<dbReference type="PROSITE" id="PS50977">
    <property type="entry name" value="HTH_TETR_2"/>
    <property type="match status" value="1"/>
</dbReference>
<accession>A0A1M6H6H4</accession>
<dbReference type="OrthoDB" id="5112469at2"/>
<keyword evidence="2" id="KW-0805">Transcription regulation</keyword>
<keyword evidence="3 5" id="KW-0238">DNA-binding</keyword>
<dbReference type="PANTHER" id="PTHR30055:SF226">
    <property type="entry name" value="HTH-TYPE TRANSCRIPTIONAL REGULATOR PKSA"/>
    <property type="match status" value="1"/>
</dbReference>
<dbReference type="InterPro" id="IPR001647">
    <property type="entry name" value="HTH_TetR"/>
</dbReference>
<dbReference type="InterPro" id="IPR009057">
    <property type="entry name" value="Homeodomain-like_sf"/>
</dbReference>
<reference evidence="7 8" key="1">
    <citation type="submission" date="2016-11" db="EMBL/GenBank/DDBJ databases">
        <authorList>
            <person name="Jaros S."/>
            <person name="Januszkiewicz K."/>
            <person name="Wedrychowicz H."/>
        </authorList>
    </citation>
    <scope>NUCLEOTIDE SEQUENCE [LARGE SCALE GENOMIC DNA]</scope>
    <source>
        <strain evidence="7 8">DSM 12906</strain>
    </source>
</reference>
<dbReference type="PANTHER" id="PTHR30055">
    <property type="entry name" value="HTH-TYPE TRANSCRIPTIONAL REGULATOR RUTR"/>
    <property type="match status" value="1"/>
</dbReference>
<dbReference type="SUPFAM" id="SSF46689">
    <property type="entry name" value="Homeodomain-like"/>
    <property type="match status" value="1"/>
</dbReference>
<dbReference type="STRING" id="1123357.SAMN02745244_01898"/>
<dbReference type="GO" id="GO:0000976">
    <property type="term" value="F:transcription cis-regulatory region binding"/>
    <property type="evidence" value="ECO:0007669"/>
    <property type="project" value="TreeGrafter"/>
</dbReference>
<proteinExistence type="predicted"/>
<keyword evidence="1" id="KW-0678">Repressor</keyword>
<dbReference type="Gene3D" id="1.10.357.10">
    <property type="entry name" value="Tetracycline Repressor, domain 2"/>
    <property type="match status" value="1"/>
</dbReference>